<dbReference type="CDD" id="cd12087">
    <property type="entry name" value="TM_EGFR-like"/>
    <property type="match status" value="1"/>
</dbReference>
<accession>A0A2J6SQI5</accession>
<sequence>MDTFRVLTRLIAAAVLMSGANALSITTQPPWFQGYWIENDLTTSTLSCATSETFLTYLHYATCCDTALVATGLCLPATECLGHILTKQGGSTSNCGSSYSCATIDIFQTSPVGGQIPITNVVCATGWSAYTIFQDLPTTTSTSSSSTPTASSVTSTTPFSKGSSPAATPTPTPTPHSSSKAWVAGAVIGPLAITIALGVFGFWIGRRRAKATALEAVPRYNPVSKSQAGTSESRWSPYPLYELESDER</sequence>
<feature type="region of interest" description="Disordered" evidence="1">
    <location>
        <begin position="222"/>
        <end position="248"/>
    </location>
</feature>
<feature type="region of interest" description="Disordered" evidence="1">
    <location>
        <begin position="139"/>
        <end position="179"/>
    </location>
</feature>
<gene>
    <name evidence="4" type="ORF">K444DRAFT_635945</name>
</gene>
<feature type="compositionally biased region" description="Low complexity" evidence="1">
    <location>
        <begin position="139"/>
        <end position="167"/>
    </location>
</feature>
<dbReference type="GeneID" id="36592013"/>
<evidence type="ECO:0000256" key="1">
    <source>
        <dbReference type="SAM" id="MobiDB-lite"/>
    </source>
</evidence>
<evidence type="ECO:0000313" key="4">
    <source>
        <dbReference type="EMBL" id="PMD53037.1"/>
    </source>
</evidence>
<reference evidence="4 5" key="1">
    <citation type="submission" date="2016-04" db="EMBL/GenBank/DDBJ databases">
        <title>A degradative enzymes factory behind the ericoid mycorrhizal symbiosis.</title>
        <authorList>
            <consortium name="DOE Joint Genome Institute"/>
            <person name="Martino E."/>
            <person name="Morin E."/>
            <person name="Grelet G."/>
            <person name="Kuo A."/>
            <person name="Kohler A."/>
            <person name="Daghino S."/>
            <person name="Barry K."/>
            <person name="Choi C."/>
            <person name="Cichocki N."/>
            <person name="Clum A."/>
            <person name="Copeland A."/>
            <person name="Hainaut M."/>
            <person name="Haridas S."/>
            <person name="Labutti K."/>
            <person name="Lindquist E."/>
            <person name="Lipzen A."/>
            <person name="Khouja H.-R."/>
            <person name="Murat C."/>
            <person name="Ohm R."/>
            <person name="Olson A."/>
            <person name="Spatafora J."/>
            <person name="Veneault-Fourrey C."/>
            <person name="Henrissat B."/>
            <person name="Grigoriev I."/>
            <person name="Martin F."/>
            <person name="Perotto S."/>
        </authorList>
    </citation>
    <scope>NUCLEOTIDE SEQUENCE [LARGE SCALE GENOMIC DNA]</scope>
    <source>
        <strain evidence="4 5">E</strain>
    </source>
</reference>
<dbReference type="Proteomes" id="UP000235371">
    <property type="component" value="Unassembled WGS sequence"/>
</dbReference>
<feature type="chain" id="PRO_5014362483" description="Mid2 domain-containing protein" evidence="3">
    <location>
        <begin position="23"/>
        <end position="248"/>
    </location>
</feature>
<dbReference type="InParanoid" id="A0A2J6SQI5"/>
<keyword evidence="2" id="KW-0472">Membrane</keyword>
<name>A0A2J6SQI5_9HELO</name>
<keyword evidence="2" id="KW-1133">Transmembrane helix</keyword>
<keyword evidence="5" id="KW-1185">Reference proteome</keyword>
<dbReference type="EMBL" id="KZ613895">
    <property type="protein sequence ID" value="PMD53037.1"/>
    <property type="molecule type" value="Genomic_DNA"/>
</dbReference>
<feature type="transmembrane region" description="Helical" evidence="2">
    <location>
        <begin position="181"/>
        <end position="204"/>
    </location>
</feature>
<feature type="signal peptide" evidence="3">
    <location>
        <begin position="1"/>
        <end position="22"/>
    </location>
</feature>
<dbReference type="OrthoDB" id="4347164at2759"/>
<evidence type="ECO:0000256" key="2">
    <source>
        <dbReference type="SAM" id="Phobius"/>
    </source>
</evidence>
<protein>
    <recommendedName>
        <fullName evidence="6">Mid2 domain-containing protein</fullName>
    </recommendedName>
</protein>
<organism evidence="4 5">
    <name type="scientific">Hyaloscypha bicolor E</name>
    <dbReference type="NCBI Taxonomy" id="1095630"/>
    <lineage>
        <taxon>Eukaryota</taxon>
        <taxon>Fungi</taxon>
        <taxon>Dikarya</taxon>
        <taxon>Ascomycota</taxon>
        <taxon>Pezizomycotina</taxon>
        <taxon>Leotiomycetes</taxon>
        <taxon>Helotiales</taxon>
        <taxon>Hyaloscyphaceae</taxon>
        <taxon>Hyaloscypha</taxon>
        <taxon>Hyaloscypha bicolor</taxon>
    </lineage>
</organism>
<dbReference type="RefSeq" id="XP_024729941.1">
    <property type="nucleotide sequence ID" value="XM_024883936.1"/>
</dbReference>
<keyword evidence="2" id="KW-0812">Transmembrane</keyword>
<dbReference type="STRING" id="1095630.A0A2J6SQI5"/>
<dbReference type="AlphaFoldDB" id="A0A2J6SQI5"/>
<evidence type="ECO:0000256" key="3">
    <source>
        <dbReference type="SAM" id="SignalP"/>
    </source>
</evidence>
<evidence type="ECO:0008006" key="6">
    <source>
        <dbReference type="Google" id="ProtNLM"/>
    </source>
</evidence>
<evidence type="ECO:0000313" key="5">
    <source>
        <dbReference type="Proteomes" id="UP000235371"/>
    </source>
</evidence>
<feature type="compositionally biased region" description="Polar residues" evidence="1">
    <location>
        <begin position="223"/>
        <end position="234"/>
    </location>
</feature>
<keyword evidence="3" id="KW-0732">Signal</keyword>
<proteinExistence type="predicted"/>